<dbReference type="InterPro" id="IPR002850">
    <property type="entry name" value="PIN_toxin-like"/>
</dbReference>
<dbReference type="RefSeq" id="WP_394479010.1">
    <property type="nucleotide sequence ID" value="NZ_JBIGHV010000004.1"/>
</dbReference>
<sequence length="141" mass="15209">MMRVVLDTDVLVAALRSPQGGSAEVLRLARAGRLQLVLSVALALEYESVATRPEQLGAIGATRRQVLAALDDIAAMADVAHGHFRWRPQVRDPADEMVLEAAINGRAGVLMSFNQRDFGDAPARFGVLLCTPADYLRSLPT</sequence>
<dbReference type="InterPro" id="IPR029060">
    <property type="entry name" value="PIN-like_dom_sf"/>
</dbReference>
<dbReference type="Pfam" id="PF13470">
    <property type="entry name" value="PIN_3"/>
    <property type="match status" value="1"/>
</dbReference>
<keyword evidence="3" id="KW-1185">Reference proteome</keyword>
<dbReference type="InterPro" id="IPR002716">
    <property type="entry name" value="PIN_dom"/>
</dbReference>
<organism evidence="2 3">
    <name type="scientific">Pelomonas parva</name>
    <dbReference type="NCBI Taxonomy" id="3299032"/>
    <lineage>
        <taxon>Bacteria</taxon>
        <taxon>Pseudomonadati</taxon>
        <taxon>Pseudomonadota</taxon>
        <taxon>Betaproteobacteria</taxon>
        <taxon>Burkholderiales</taxon>
        <taxon>Sphaerotilaceae</taxon>
        <taxon>Roseateles</taxon>
    </lineage>
</organism>
<dbReference type="PANTHER" id="PTHR34610">
    <property type="entry name" value="SSL7007 PROTEIN"/>
    <property type="match status" value="1"/>
</dbReference>
<reference evidence="2 3" key="1">
    <citation type="submission" date="2024-08" db="EMBL/GenBank/DDBJ databases">
        <authorList>
            <person name="Lu H."/>
        </authorList>
    </citation>
    <scope>NUCLEOTIDE SEQUENCE [LARGE SCALE GENOMIC DNA]</scope>
    <source>
        <strain evidence="2 3">LYH14W</strain>
    </source>
</reference>
<feature type="domain" description="PIN" evidence="1">
    <location>
        <begin position="3"/>
        <end position="115"/>
    </location>
</feature>
<comment type="caution">
    <text evidence="2">The sequence shown here is derived from an EMBL/GenBank/DDBJ whole genome shotgun (WGS) entry which is preliminary data.</text>
</comment>
<dbReference type="PANTHER" id="PTHR34610:SF3">
    <property type="entry name" value="SSL7007 PROTEIN"/>
    <property type="match status" value="1"/>
</dbReference>
<dbReference type="EMBL" id="JBIGHV010000004">
    <property type="protein sequence ID" value="MFG6430620.1"/>
    <property type="molecule type" value="Genomic_DNA"/>
</dbReference>
<evidence type="ECO:0000313" key="2">
    <source>
        <dbReference type="EMBL" id="MFG6430620.1"/>
    </source>
</evidence>
<dbReference type="NCBIfam" id="TIGR00305">
    <property type="entry name" value="putative toxin-antitoxin system toxin component, PIN family"/>
    <property type="match status" value="1"/>
</dbReference>
<gene>
    <name evidence="2" type="ORF">ACG00Y_11895</name>
</gene>
<evidence type="ECO:0000313" key="3">
    <source>
        <dbReference type="Proteomes" id="UP001606210"/>
    </source>
</evidence>
<dbReference type="SUPFAM" id="SSF88723">
    <property type="entry name" value="PIN domain-like"/>
    <property type="match status" value="1"/>
</dbReference>
<protein>
    <submittedName>
        <fullName evidence="2">Toxin-antitoxin system toxin component, PIN family</fullName>
    </submittedName>
</protein>
<dbReference type="Proteomes" id="UP001606210">
    <property type="component" value="Unassembled WGS sequence"/>
</dbReference>
<proteinExistence type="predicted"/>
<dbReference type="Gene3D" id="3.40.50.1010">
    <property type="entry name" value="5'-nuclease"/>
    <property type="match status" value="1"/>
</dbReference>
<accession>A0ABW7F4F8</accession>
<evidence type="ECO:0000259" key="1">
    <source>
        <dbReference type="Pfam" id="PF13470"/>
    </source>
</evidence>
<name>A0ABW7F4F8_9BURK</name>